<evidence type="ECO:0000256" key="1">
    <source>
        <dbReference type="SAM" id="MobiDB-lite"/>
    </source>
</evidence>
<dbReference type="Pfam" id="PF08284">
    <property type="entry name" value="RVP_2"/>
    <property type="match status" value="1"/>
</dbReference>
<dbReference type="InterPro" id="IPR043502">
    <property type="entry name" value="DNA/RNA_pol_sf"/>
</dbReference>
<feature type="region of interest" description="Disordered" evidence="1">
    <location>
        <begin position="1"/>
        <end position="21"/>
    </location>
</feature>
<evidence type="ECO:0000313" key="4">
    <source>
        <dbReference type="Proteomes" id="UP000261640"/>
    </source>
</evidence>
<dbReference type="PANTHER" id="PTHR15503">
    <property type="entry name" value="LDOC1 RELATED"/>
    <property type="match status" value="1"/>
</dbReference>
<accession>A0A7N8Y6S3</accession>
<dbReference type="CDD" id="cd00303">
    <property type="entry name" value="retropepsin_like"/>
    <property type="match status" value="1"/>
</dbReference>
<reference evidence="3" key="2">
    <citation type="submission" date="2025-09" db="UniProtKB">
        <authorList>
            <consortium name="Ensembl"/>
        </authorList>
    </citation>
    <scope>IDENTIFICATION</scope>
</reference>
<dbReference type="Ensembl" id="ENSMAMT00000061451.1">
    <property type="protein sequence ID" value="ENSMAMP00000063058.1"/>
    <property type="gene ID" value="ENSMAMG00000028029.1"/>
</dbReference>
<dbReference type="GeneTree" id="ENSGT00950000183173"/>
<sequence>MTEQPGQRLGRGSSTQDPWKSGVESAILNHEEKLGKISQSMDQMTDQLTQLLQRLPFPDPAAVPLPDSPATPVRYNGEVGVSRTFLTQCEINFSMQPSNFPTEQAKVAYVLSLLGGKAAKWETAAWRRRASCCASFASFSEHLIQIFDPVRPEVEATTRLARLKQGSGSLRRYIIQFQMLAEESPWGAPALYDHFYLGLNERLKDDLAHQPRPKDLTSLIDTVTRLDQRHQERVVETRLTRRLPDRGRSPVPKYDMEGEADSPEPMQWERGSVRVTPQSRRGGGPRRVETQQRERVQAKDQNQNQESSLRSLTTITIGTPPRQLRWDALIDSGADTNFISQSLLPQLGVETIPLPQPVKVRSFNNITLHHVRDITAPMFMAIDNHQETVSFHVINTHEPTIVLGITWLQRHNPYIDWKTGRVLNWCPSCHVNCLQHAVSAICTPPQEFSEPDLSSVPAVYHDLREVFNKDKATSLPPHRPYDCAIDLLPGTSPPRGRLFPLSQPEKQVMEEYIQNSLNSGLIRPSKSPAGVGFFFVAKKDGGLRPCIDCRGLNEITVKNRYPLPLLASLRKRLYYLRSDEGVSPVTSRPPTPVADTQTSLVPHSIGLRYRAPQVSRYDHYSDSLRPFF</sequence>
<feature type="domain" description="Retrotransposon gag" evidence="2">
    <location>
        <begin position="111"/>
        <end position="201"/>
    </location>
</feature>
<feature type="compositionally biased region" description="Polar residues" evidence="1">
    <location>
        <begin position="299"/>
        <end position="312"/>
    </location>
</feature>
<proteinExistence type="predicted"/>
<evidence type="ECO:0000313" key="3">
    <source>
        <dbReference type="Ensembl" id="ENSMAMP00000063058.1"/>
    </source>
</evidence>
<dbReference type="InterPro" id="IPR005162">
    <property type="entry name" value="Retrotrans_gag_dom"/>
</dbReference>
<dbReference type="Gene3D" id="2.40.70.10">
    <property type="entry name" value="Acid Proteases"/>
    <property type="match status" value="1"/>
</dbReference>
<feature type="region of interest" description="Disordered" evidence="1">
    <location>
        <begin position="237"/>
        <end position="312"/>
    </location>
</feature>
<feature type="compositionally biased region" description="Basic and acidic residues" evidence="1">
    <location>
        <begin position="286"/>
        <end position="298"/>
    </location>
</feature>
<dbReference type="AlphaFoldDB" id="A0A7N8Y6S3"/>
<dbReference type="PANTHER" id="PTHR15503:SF36">
    <property type="entry name" value="RETROTRANSPOSON GAG-LIKE PROTEIN 5"/>
    <property type="match status" value="1"/>
</dbReference>
<dbReference type="InterPro" id="IPR021109">
    <property type="entry name" value="Peptidase_aspartic_dom_sf"/>
</dbReference>
<dbReference type="InParanoid" id="A0A7N8Y6S3"/>
<feature type="compositionally biased region" description="Basic and acidic residues" evidence="1">
    <location>
        <begin position="237"/>
        <end position="248"/>
    </location>
</feature>
<evidence type="ECO:0000259" key="2">
    <source>
        <dbReference type="Pfam" id="PF03732"/>
    </source>
</evidence>
<dbReference type="Gene3D" id="3.10.10.10">
    <property type="entry name" value="HIV Type 1 Reverse Transcriptase, subunit A, domain 1"/>
    <property type="match status" value="1"/>
</dbReference>
<dbReference type="InterPro" id="IPR032567">
    <property type="entry name" value="RTL1-rel"/>
</dbReference>
<protein>
    <recommendedName>
        <fullName evidence="2">Retrotransposon gag domain-containing protein</fullName>
    </recommendedName>
</protein>
<dbReference type="SUPFAM" id="SSF56672">
    <property type="entry name" value="DNA/RNA polymerases"/>
    <property type="match status" value="1"/>
</dbReference>
<name>A0A7N8Y6S3_9TELE</name>
<organism evidence="3 4">
    <name type="scientific">Mastacembelus armatus</name>
    <name type="common">zig-zag eel</name>
    <dbReference type="NCBI Taxonomy" id="205130"/>
    <lineage>
        <taxon>Eukaryota</taxon>
        <taxon>Metazoa</taxon>
        <taxon>Chordata</taxon>
        <taxon>Craniata</taxon>
        <taxon>Vertebrata</taxon>
        <taxon>Euteleostomi</taxon>
        <taxon>Actinopterygii</taxon>
        <taxon>Neopterygii</taxon>
        <taxon>Teleostei</taxon>
        <taxon>Neoteleostei</taxon>
        <taxon>Acanthomorphata</taxon>
        <taxon>Anabantaria</taxon>
        <taxon>Synbranchiformes</taxon>
        <taxon>Mastacembelidae</taxon>
        <taxon>Mastacembelus</taxon>
    </lineage>
</organism>
<dbReference type="Proteomes" id="UP000261640">
    <property type="component" value="Unplaced"/>
</dbReference>
<dbReference type="Pfam" id="PF03732">
    <property type="entry name" value="Retrotrans_gag"/>
    <property type="match status" value="1"/>
</dbReference>
<keyword evidence="4" id="KW-1185">Reference proteome</keyword>
<reference evidence="3" key="1">
    <citation type="submission" date="2025-08" db="UniProtKB">
        <authorList>
            <consortium name="Ensembl"/>
        </authorList>
    </citation>
    <scope>IDENTIFICATION</scope>
</reference>
<dbReference type="SUPFAM" id="SSF50630">
    <property type="entry name" value="Acid proteases"/>
    <property type="match status" value="1"/>
</dbReference>